<dbReference type="HOGENOM" id="CLU_113730_5_2_0"/>
<evidence type="ECO:0000313" key="1">
    <source>
        <dbReference type="EMBL" id="EAQ82503.1"/>
    </source>
</evidence>
<sequence length="144" mass="15302">MASQFPIVAVRGRLLALLILVTIVGCGQYRASDLPDLGEVTGTVTLDGKPLPEATVSFQSTEVGRMASGKTDSEGRYQLYLLNDISGAPLGQNDVYITTARPADDSKPGSGRPEKLPAIYHAKTTLTAEVKSGANTFDFDLKSK</sequence>
<organism evidence="1 2">
    <name type="scientific">Blastopirellula marina DSM 3645</name>
    <dbReference type="NCBI Taxonomy" id="314230"/>
    <lineage>
        <taxon>Bacteria</taxon>
        <taxon>Pseudomonadati</taxon>
        <taxon>Planctomycetota</taxon>
        <taxon>Planctomycetia</taxon>
        <taxon>Pirellulales</taxon>
        <taxon>Pirellulaceae</taxon>
        <taxon>Blastopirellula</taxon>
    </lineage>
</organism>
<dbReference type="Proteomes" id="UP000004358">
    <property type="component" value="Unassembled WGS sequence"/>
</dbReference>
<accession>A3ZL70</accession>
<dbReference type="OrthoDB" id="286727at2"/>
<dbReference type="STRING" id="314230.DSM3645_08897"/>
<evidence type="ECO:0008006" key="3">
    <source>
        <dbReference type="Google" id="ProtNLM"/>
    </source>
</evidence>
<dbReference type="AlphaFoldDB" id="A3ZL70"/>
<proteinExistence type="predicted"/>
<reference evidence="1 2" key="1">
    <citation type="submission" date="2006-02" db="EMBL/GenBank/DDBJ databases">
        <authorList>
            <person name="Amann R."/>
            <person name="Ferriera S."/>
            <person name="Johnson J."/>
            <person name="Kravitz S."/>
            <person name="Halpern A."/>
            <person name="Remington K."/>
            <person name="Beeson K."/>
            <person name="Tran B."/>
            <person name="Rogers Y.-H."/>
            <person name="Friedman R."/>
            <person name="Venter J.C."/>
        </authorList>
    </citation>
    <scope>NUCLEOTIDE SEQUENCE [LARGE SCALE GENOMIC DNA]</scope>
    <source>
        <strain evidence="1 2">DSM 3645</strain>
    </source>
</reference>
<gene>
    <name evidence="1" type="ORF">DSM3645_08897</name>
</gene>
<name>A3ZL70_9BACT</name>
<evidence type="ECO:0000313" key="2">
    <source>
        <dbReference type="Proteomes" id="UP000004358"/>
    </source>
</evidence>
<protein>
    <recommendedName>
        <fullName evidence="3">Carboxypeptidase regulatory-like domain-containing protein</fullName>
    </recommendedName>
</protein>
<dbReference type="EMBL" id="AANZ01000001">
    <property type="protein sequence ID" value="EAQ82503.1"/>
    <property type="molecule type" value="Genomic_DNA"/>
</dbReference>
<dbReference type="RefSeq" id="WP_002655373.1">
    <property type="nucleotide sequence ID" value="NZ_CH672377.1"/>
</dbReference>
<dbReference type="InterPro" id="IPR008969">
    <property type="entry name" value="CarboxyPept-like_regulatory"/>
</dbReference>
<dbReference type="SUPFAM" id="SSF49464">
    <property type="entry name" value="Carboxypeptidase regulatory domain-like"/>
    <property type="match status" value="1"/>
</dbReference>
<comment type="caution">
    <text evidence="1">The sequence shown here is derived from an EMBL/GenBank/DDBJ whole genome shotgun (WGS) entry which is preliminary data.</text>
</comment>